<dbReference type="GO" id="GO:0005737">
    <property type="term" value="C:cytoplasm"/>
    <property type="evidence" value="ECO:0007669"/>
    <property type="project" value="TreeGrafter"/>
</dbReference>
<dbReference type="InterPro" id="IPR015890">
    <property type="entry name" value="Chorismate_C"/>
</dbReference>
<dbReference type="PRINTS" id="PR00095">
    <property type="entry name" value="ANTSNTHASEI"/>
</dbReference>
<proteinExistence type="predicted"/>
<dbReference type="GO" id="GO:0000162">
    <property type="term" value="P:L-tryptophan biosynthetic process"/>
    <property type="evidence" value="ECO:0007669"/>
    <property type="project" value="TreeGrafter"/>
</dbReference>
<sequence>MPPTPLRRTLAVGIDPAAAFAALHADDPRAFWLDGGRGATAGMSYLGAAETVVEARSWSELRHLWPAPQGAGDGDPRRSGEPAPDMPPASDSAPPFGLGWVGWLEYELGTLDEELTRGPRAHPAGRIPSRFLLVERAVAIDHATGEVTLLALPAPDALDWFDSTERALVEVARASVAPAPSVARADTVAHPRHDFSRYAHLVEECRRVIAAGEAYQLCLTNTLDVPGRFDPWDTYLRLRELSPTAHGGYLRIDDTALLSASPELFLRVSADGRVVTRPVKGTRRRGTDTADDARLAAELLASEKERAENLMIVDLMRNDLARVCELGTVRVSELLAVETHPQVHQLVSTVEGRLRAGLDVVDALGATFPAGSMTGAPKRSAMRHLERFEGGERGVYSGAFGFLSFDGAAELAMVIRSVVVTAGGASVGTGGGITTLSVAAEEVEETRLKAAALLRVLGAVLPG</sequence>
<evidence type="ECO:0000256" key="1">
    <source>
        <dbReference type="SAM" id="MobiDB-lite"/>
    </source>
</evidence>
<reference evidence="3" key="1">
    <citation type="submission" date="2024-05" db="EMBL/GenBank/DDBJ databases">
        <title>Herbiconiux sp. A18JL235.</title>
        <authorList>
            <person name="Zhang G."/>
        </authorList>
    </citation>
    <scope>NUCLEOTIDE SEQUENCE</scope>
    <source>
        <strain evidence="3">A18JL235</strain>
    </source>
</reference>
<dbReference type="GO" id="GO:0008153">
    <property type="term" value="P:4-aminobenzoate biosynthetic process"/>
    <property type="evidence" value="ECO:0007669"/>
    <property type="project" value="TreeGrafter"/>
</dbReference>
<evidence type="ECO:0000259" key="2">
    <source>
        <dbReference type="Pfam" id="PF00425"/>
    </source>
</evidence>
<protein>
    <submittedName>
        <fullName evidence="3">Anthranilate synthase component I family protein</fullName>
    </submittedName>
</protein>
<dbReference type="InterPro" id="IPR005801">
    <property type="entry name" value="ADC_synthase"/>
</dbReference>
<dbReference type="EMBL" id="CP162511">
    <property type="protein sequence ID" value="XDI04285.1"/>
    <property type="molecule type" value="Genomic_DNA"/>
</dbReference>
<dbReference type="PANTHER" id="PTHR11236:SF18">
    <property type="entry name" value="AMINODEOXYCHORISMATE SYNTHASE"/>
    <property type="match status" value="1"/>
</dbReference>
<dbReference type="AlphaFoldDB" id="A0AB39BCP7"/>
<feature type="region of interest" description="Disordered" evidence="1">
    <location>
        <begin position="65"/>
        <end position="92"/>
    </location>
</feature>
<dbReference type="Gene3D" id="3.60.120.10">
    <property type="entry name" value="Anthranilate synthase"/>
    <property type="match status" value="1"/>
</dbReference>
<feature type="domain" description="Chorismate-utilising enzyme C-terminal" evidence="2">
    <location>
        <begin position="196"/>
        <end position="449"/>
    </location>
</feature>
<evidence type="ECO:0000313" key="3">
    <source>
        <dbReference type="EMBL" id="XDI04285.1"/>
    </source>
</evidence>
<accession>A0AB39BCP7</accession>
<dbReference type="SUPFAM" id="SSF56322">
    <property type="entry name" value="ADC synthase"/>
    <property type="match status" value="1"/>
</dbReference>
<organism evidence="3">
    <name type="scientific">Herbiconiux sp. A18JL235</name>
    <dbReference type="NCBI Taxonomy" id="3152363"/>
    <lineage>
        <taxon>Bacteria</taxon>
        <taxon>Bacillati</taxon>
        <taxon>Actinomycetota</taxon>
        <taxon>Actinomycetes</taxon>
        <taxon>Micrococcales</taxon>
        <taxon>Microbacteriaceae</taxon>
        <taxon>Herbiconiux</taxon>
    </lineage>
</organism>
<name>A0AB39BCP7_9MICO</name>
<dbReference type="Pfam" id="PF00425">
    <property type="entry name" value="Chorismate_bind"/>
    <property type="match status" value="1"/>
</dbReference>
<dbReference type="RefSeq" id="WP_368496690.1">
    <property type="nucleotide sequence ID" value="NZ_CP162511.1"/>
</dbReference>
<dbReference type="InterPro" id="IPR019999">
    <property type="entry name" value="Anth_synth_I-like"/>
</dbReference>
<dbReference type="PANTHER" id="PTHR11236">
    <property type="entry name" value="AMINOBENZOATE/ANTHRANILATE SYNTHASE"/>
    <property type="match status" value="1"/>
</dbReference>
<dbReference type="GO" id="GO:0046820">
    <property type="term" value="F:4-amino-4-deoxychorismate synthase activity"/>
    <property type="evidence" value="ECO:0007669"/>
    <property type="project" value="TreeGrafter"/>
</dbReference>
<gene>
    <name evidence="3" type="ORF">ABFY20_13155</name>
</gene>